<organism evidence="4 5">
    <name type="scientific">Halogeometricum borinquense</name>
    <dbReference type="NCBI Taxonomy" id="60847"/>
    <lineage>
        <taxon>Archaea</taxon>
        <taxon>Methanobacteriati</taxon>
        <taxon>Methanobacteriota</taxon>
        <taxon>Stenosarchaea group</taxon>
        <taxon>Halobacteria</taxon>
        <taxon>Halobacteriales</taxon>
        <taxon>Haloferacaceae</taxon>
        <taxon>Halogeometricum</taxon>
    </lineage>
</organism>
<dbReference type="PANTHER" id="PTHR43080:SF2">
    <property type="entry name" value="CBS DOMAIN-CONTAINING PROTEIN"/>
    <property type="match status" value="1"/>
</dbReference>
<name>A0A482T376_9EURY</name>
<dbReference type="PANTHER" id="PTHR43080">
    <property type="entry name" value="CBS DOMAIN-CONTAINING PROTEIN CBSX3, MITOCHONDRIAL"/>
    <property type="match status" value="1"/>
</dbReference>
<dbReference type="Proteomes" id="UP000294028">
    <property type="component" value="Unassembled WGS sequence"/>
</dbReference>
<dbReference type="Gene3D" id="3.10.580.10">
    <property type="entry name" value="CBS-domain"/>
    <property type="match status" value="1"/>
</dbReference>
<feature type="domain" description="CBS" evidence="3">
    <location>
        <begin position="72"/>
        <end position="132"/>
    </location>
</feature>
<dbReference type="AlphaFoldDB" id="A0A482T376"/>
<accession>A0A482T376</accession>
<dbReference type="EMBL" id="RZHH01000003">
    <property type="protein sequence ID" value="RYJ08582.1"/>
    <property type="molecule type" value="Genomic_DNA"/>
</dbReference>
<comment type="caution">
    <text evidence="4">The sequence shown here is derived from an EMBL/GenBank/DDBJ whole genome shotgun (WGS) entry which is preliminary data.</text>
</comment>
<dbReference type="RefSeq" id="WP_129786503.1">
    <property type="nucleotide sequence ID" value="NZ_RZHH01000003.1"/>
</dbReference>
<sequence length="140" mass="14971">MTVSDLMRKNVVTATPDTAASELAQQMRDENVGSVVVEADNRPAGIVTDRDLAVGPFAESADPETVTAEDVMTSDLTTVTTDTGVMELCDELCEASVRRMPVVDGDGTLAGIVTLDDLHLLFAREQQNLTDVIEAESPPY</sequence>
<feature type="domain" description="CBS" evidence="3">
    <location>
        <begin position="7"/>
        <end position="64"/>
    </location>
</feature>
<proteinExistence type="predicted"/>
<dbReference type="SUPFAM" id="SSF54631">
    <property type="entry name" value="CBS-domain pair"/>
    <property type="match status" value="1"/>
</dbReference>
<reference evidence="4 5" key="1">
    <citation type="submission" date="2018-12" db="EMBL/GenBank/DDBJ databases">
        <title>Genome analysis provides insights into bioremediation potentialities of Halogeometricum borinquense strain N11.</title>
        <authorList>
            <person name="Najjari A."/>
            <person name="Youssef N."/>
            <person name="Fhoula I."/>
            <person name="Ben Dhia O."/>
            <person name="Mahjoubi M."/>
            <person name="Ouzari H.I."/>
            <person name="Cherif A."/>
        </authorList>
    </citation>
    <scope>NUCLEOTIDE SEQUENCE [LARGE SCALE GENOMIC DNA]</scope>
    <source>
        <strain evidence="4 5">N11</strain>
    </source>
</reference>
<dbReference type="InterPro" id="IPR051257">
    <property type="entry name" value="Diverse_CBS-Domain"/>
</dbReference>
<evidence type="ECO:0000256" key="2">
    <source>
        <dbReference type="PROSITE-ProRule" id="PRU00703"/>
    </source>
</evidence>
<dbReference type="PROSITE" id="PS51371">
    <property type="entry name" value="CBS"/>
    <property type="match status" value="2"/>
</dbReference>
<protein>
    <submittedName>
        <fullName evidence="4">CBS domain-containing protein</fullName>
    </submittedName>
</protein>
<evidence type="ECO:0000256" key="1">
    <source>
        <dbReference type="ARBA" id="ARBA00023122"/>
    </source>
</evidence>
<dbReference type="SMART" id="SM00116">
    <property type="entry name" value="CBS"/>
    <property type="match status" value="2"/>
</dbReference>
<dbReference type="InterPro" id="IPR000644">
    <property type="entry name" value="CBS_dom"/>
</dbReference>
<dbReference type="Pfam" id="PF00571">
    <property type="entry name" value="CBS"/>
    <property type="match status" value="2"/>
</dbReference>
<gene>
    <name evidence="4" type="ORF">ELS19_18980</name>
</gene>
<evidence type="ECO:0000313" key="5">
    <source>
        <dbReference type="Proteomes" id="UP000294028"/>
    </source>
</evidence>
<evidence type="ECO:0000259" key="3">
    <source>
        <dbReference type="PROSITE" id="PS51371"/>
    </source>
</evidence>
<dbReference type="InterPro" id="IPR046342">
    <property type="entry name" value="CBS_dom_sf"/>
</dbReference>
<dbReference type="CDD" id="cd17775">
    <property type="entry name" value="CBS_pair_bact_arch"/>
    <property type="match status" value="1"/>
</dbReference>
<evidence type="ECO:0000313" key="4">
    <source>
        <dbReference type="EMBL" id="RYJ08582.1"/>
    </source>
</evidence>
<keyword evidence="1 2" id="KW-0129">CBS domain</keyword>